<accession>A0ABQ9HXU3</accession>
<proteinExistence type="predicted"/>
<evidence type="ECO:0000313" key="1">
    <source>
        <dbReference type="EMBL" id="KAJ8889198.1"/>
    </source>
</evidence>
<protein>
    <recommendedName>
        <fullName evidence="3">Zinc finger PHD-type domain-containing protein</fullName>
    </recommendedName>
</protein>
<keyword evidence="2" id="KW-1185">Reference proteome</keyword>
<organism evidence="1 2">
    <name type="scientific">Dryococelus australis</name>
    <dbReference type="NCBI Taxonomy" id="614101"/>
    <lineage>
        <taxon>Eukaryota</taxon>
        <taxon>Metazoa</taxon>
        <taxon>Ecdysozoa</taxon>
        <taxon>Arthropoda</taxon>
        <taxon>Hexapoda</taxon>
        <taxon>Insecta</taxon>
        <taxon>Pterygota</taxon>
        <taxon>Neoptera</taxon>
        <taxon>Polyneoptera</taxon>
        <taxon>Phasmatodea</taxon>
        <taxon>Verophasmatodea</taxon>
        <taxon>Anareolatae</taxon>
        <taxon>Phasmatidae</taxon>
        <taxon>Eurycanthinae</taxon>
        <taxon>Dryococelus</taxon>
    </lineage>
</organism>
<comment type="caution">
    <text evidence="1">The sequence shown here is derived from an EMBL/GenBank/DDBJ whole genome shotgun (WGS) entry which is preliminary data.</text>
</comment>
<dbReference type="EMBL" id="JARBHB010000003">
    <property type="protein sequence ID" value="KAJ8889198.1"/>
    <property type="molecule type" value="Genomic_DNA"/>
</dbReference>
<evidence type="ECO:0000313" key="2">
    <source>
        <dbReference type="Proteomes" id="UP001159363"/>
    </source>
</evidence>
<name>A0ABQ9HXU3_9NEOP</name>
<dbReference type="InterPro" id="IPR011011">
    <property type="entry name" value="Znf_FYVE_PHD"/>
</dbReference>
<sequence>MTNAINGFDKTGIWPPHPNVFFSTADYLPAATTGIQLDNKCTPGCSSWVSDGYSPRPSASAFQTASLESLIPILLIKQTVKRTKIKNGKLLINITEDRKTRENEEDAECLNCGDLYSTSYEVWLSCQSCLKRTHISCSGIDKDDDDALLLCEYCKWLQ</sequence>
<feature type="non-terminal residue" evidence="1">
    <location>
        <position position="158"/>
    </location>
</feature>
<gene>
    <name evidence="1" type="ORF">PR048_008695</name>
</gene>
<evidence type="ECO:0008006" key="3">
    <source>
        <dbReference type="Google" id="ProtNLM"/>
    </source>
</evidence>
<dbReference type="Proteomes" id="UP001159363">
    <property type="component" value="Chromosome 3"/>
</dbReference>
<reference evidence="1 2" key="1">
    <citation type="submission" date="2023-02" db="EMBL/GenBank/DDBJ databases">
        <title>LHISI_Scaffold_Assembly.</title>
        <authorList>
            <person name="Stuart O.P."/>
            <person name="Cleave R."/>
            <person name="Magrath M.J.L."/>
            <person name="Mikheyev A.S."/>
        </authorList>
    </citation>
    <scope>NUCLEOTIDE SEQUENCE [LARGE SCALE GENOMIC DNA]</scope>
    <source>
        <strain evidence="1">Daus_M_001</strain>
        <tissue evidence="1">Leg muscle</tissue>
    </source>
</reference>
<dbReference type="SUPFAM" id="SSF57903">
    <property type="entry name" value="FYVE/PHD zinc finger"/>
    <property type="match status" value="1"/>
</dbReference>